<gene>
    <name evidence="1" type="ORF">KM031_20280</name>
</gene>
<geneLocation type="plasmid" evidence="1 2">
    <name>p3</name>
</geneLocation>
<name>A0A975PCL6_9RHOB</name>
<evidence type="ECO:0000313" key="1">
    <source>
        <dbReference type="EMBL" id="QWK92926.1"/>
    </source>
</evidence>
<dbReference type="AlphaFoldDB" id="A0A975PCL6"/>
<accession>A0A975PCL6</accession>
<protein>
    <submittedName>
        <fullName evidence="1">Uncharacterized protein</fullName>
    </submittedName>
</protein>
<keyword evidence="2" id="KW-1185">Reference proteome</keyword>
<reference evidence="1" key="1">
    <citation type="submission" date="2021-06" db="EMBL/GenBank/DDBJ databases">
        <authorList>
            <person name="Lee C.-S."/>
            <person name="Jin L."/>
        </authorList>
    </citation>
    <scope>NUCLEOTIDE SEQUENCE</scope>
    <source>
        <strain evidence="1">Con5</strain>
        <plasmid evidence="1">p3</plasmid>
    </source>
</reference>
<organism evidence="1 2">
    <name type="scientific">Gemmobacter fulvus</name>
    <dbReference type="NCBI Taxonomy" id="2840474"/>
    <lineage>
        <taxon>Bacteria</taxon>
        <taxon>Pseudomonadati</taxon>
        <taxon>Pseudomonadota</taxon>
        <taxon>Alphaproteobacteria</taxon>
        <taxon>Rhodobacterales</taxon>
        <taxon>Paracoccaceae</taxon>
        <taxon>Gemmobacter</taxon>
    </lineage>
</organism>
<proteinExistence type="predicted"/>
<dbReference type="RefSeq" id="WP_215507804.1">
    <property type="nucleotide sequence ID" value="NZ_CP076364.1"/>
</dbReference>
<dbReference type="Proteomes" id="UP000679352">
    <property type="component" value="Plasmid p3"/>
</dbReference>
<keyword evidence="1" id="KW-0614">Plasmid</keyword>
<dbReference type="KEGG" id="gfu:KM031_20280"/>
<evidence type="ECO:0000313" key="2">
    <source>
        <dbReference type="Proteomes" id="UP000679352"/>
    </source>
</evidence>
<dbReference type="EMBL" id="CP076364">
    <property type="protein sequence ID" value="QWK92926.1"/>
    <property type="molecule type" value="Genomic_DNA"/>
</dbReference>
<sequence>MTMEASQVLAAELDRSLPKWESLPSELRRALEHHCENLAGLVSSLRAAGRDHDEIRVLVGELLRSYEADLVAVLESGQ</sequence>